<dbReference type="EMBL" id="RAQH01000001">
    <property type="protein sequence ID" value="RKE89698.1"/>
    <property type="molecule type" value="Genomic_DNA"/>
</dbReference>
<evidence type="ECO:0000313" key="1">
    <source>
        <dbReference type="EMBL" id="GGG44562.1"/>
    </source>
</evidence>
<dbReference type="RefSeq" id="WP_120211997.1">
    <property type="nucleotide sequence ID" value="NZ_BMCW01000001.1"/>
</dbReference>
<dbReference type="AlphaFoldDB" id="A0A420DCR3"/>
<protein>
    <recommendedName>
        <fullName evidence="5">TonB-like protein</fullName>
    </recommendedName>
</protein>
<evidence type="ECO:0000313" key="4">
    <source>
        <dbReference type="Proteomes" id="UP000658202"/>
    </source>
</evidence>
<reference evidence="1" key="1">
    <citation type="journal article" date="2014" name="Int. J. Syst. Evol. Microbiol.">
        <title>Complete genome of a new Firmicutes species belonging to the dominant human colonic microbiota ('Ruminococcus bicirculans') reveals two chromosomes and a selective capacity to utilize plant glucans.</title>
        <authorList>
            <consortium name="NISC Comparative Sequencing Program"/>
            <person name="Wegmann U."/>
            <person name="Louis P."/>
            <person name="Goesmann A."/>
            <person name="Henrissat B."/>
            <person name="Duncan S.H."/>
            <person name="Flint H.J."/>
        </authorList>
    </citation>
    <scope>NUCLEOTIDE SEQUENCE</scope>
    <source>
        <strain evidence="1">CCM 8490</strain>
    </source>
</reference>
<name>A0A420DCR3_9FLAO</name>
<accession>A0A420DCR3</accession>
<reference evidence="4" key="3">
    <citation type="journal article" date="2019" name="Int. J. Syst. Evol. Microbiol.">
        <title>The Global Catalogue of Microorganisms (GCM) 10K type strain sequencing project: providing services to taxonomists for standard genome sequencing and annotation.</title>
        <authorList>
            <consortium name="The Broad Institute Genomics Platform"/>
            <consortium name="The Broad Institute Genome Sequencing Center for Infectious Disease"/>
            <person name="Wu L."/>
            <person name="Ma J."/>
        </authorList>
    </citation>
    <scope>NUCLEOTIDE SEQUENCE [LARGE SCALE GENOMIC DNA]</scope>
    <source>
        <strain evidence="4">CCM 8490</strain>
    </source>
</reference>
<proteinExistence type="predicted"/>
<reference evidence="1" key="4">
    <citation type="submission" date="2024-05" db="EMBL/GenBank/DDBJ databases">
        <authorList>
            <person name="Sun Q."/>
            <person name="Sedlacek I."/>
        </authorList>
    </citation>
    <scope>NUCLEOTIDE SEQUENCE</scope>
    <source>
        <strain evidence="1">CCM 8490</strain>
    </source>
</reference>
<evidence type="ECO:0000313" key="3">
    <source>
        <dbReference type="Proteomes" id="UP000285906"/>
    </source>
</evidence>
<organism evidence="2 3">
    <name type="scientific">Epilithonimonas arachidiradicis</name>
    <dbReference type="NCBI Taxonomy" id="1617282"/>
    <lineage>
        <taxon>Bacteria</taxon>
        <taxon>Pseudomonadati</taxon>
        <taxon>Bacteroidota</taxon>
        <taxon>Flavobacteriia</taxon>
        <taxon>Flavobacteriales</taxon>
        <taxon>Weeksellaceae</taxon>
        <taxon>Chryseobacterium group</taxon>
        <taxon>Epilithonimonas</taxon>
    </lineage>
</organism>
<dbReference type="Proteomes" id="UP000285906">
    <property type="component" value="Unassembled WGS sequence"/>
</dbReference>
<sequence>MKKIYKLFFVLTSFLCLSQDWKTLPNYPEGQDAYAGGREQLYKDLHQIIKDNNLANCKTYQNYFVNLKISESGKPVYTNPPKKVLEEEKCSYDMMIKSIGMIKNWQPAQKNNGKKAAFYGFIFNPKVLIQDDIQKVTYPRVDNSQFPGGVNAFREDFRKMAYAYLDYDTYLPKGRFVLSFDVNINGKLDNFSLEPKVENYEILLKDLEFCAQRIKNKWSPAKQNGIAVKTRFNMPINFGGVETYDHD</sequence>
<gene>
    <name evidence="2" type="ORF">BXY58_0270</name>
    <name evidence="1" type="ORF">GCM10007332_02570</name>
</gene>
<dbReference type="EMBL" id="BMCW01000001">
    <property type="protein sequence ID" value="GGG44562.1"/>
    <property type="molecule type" value="Genomic_DNA"/>
</dbReference>
<dbReference type="Proteomes" id="UP000658202">
    <property type="component" value="Unassembled WGS sequence"/>
</dbReference>
<reference evidence="2 3" key="2">
    <citation type="submission" date="2018-09" db="EMBL/GenBank/DDBJ databases">
        <title>Genomic Encyclopedia of Archaeal and Bacterial Type Strains, Phase II (KMG-II): from individual species to whole genera.</title>
        <authorList>
            <person name="Goeker M."/>
        </authorList>
    </citation>
    <scope>NUCLEOTIDE SEQUENCE [LARGE SCALE GENOMIC DNA]</scope>
    <source>
        <strain evidence="2 3">DSM 27620</strain>
    </source>
</reference>
<dbReference type="Gene3D" id="3.30.1150.10">
    <property type="match status" value="1"/>
</dbReference>
<comment type="caution">
    <text evidence="2">The sequence shown here is derived from an EMBL/GenBank/DDBJ whole genome shotgun (WGS) entry which is preliminary data.</text>
</comment>
<evidence type="ECO:0008006" key="5">
    <source>
        <dbReference type="Google" id="ProtNLM"/>
    </source>
</evidence>
<keyword evidence="4" id="KW-1185">Reference proteome</keyword>
<evidence type="ECO:0000313" key="2">
    <source>
        <dbReference type="EMBL" id="RKE89698.1"/>
    </source>
</evidence>